<dbReference type="Pfam" id="PF23717">
    <property type="entry name" value="DUF7159"/>
    <property type="match status" value="1"/>
</dbReference>
<sequence>MDAVLGLSVTPSTVGVVLVEGQDDDGVTLDGESFDVGGRGRSTAAQTSEQAAAAVLRTEAVAADLGRRVHSIGVTWSDDAGTEASLLLKSLSESGFENIVPVRLSEATDALARQIAQVLGYRTTAVCVIEPEQLIALVVALGDDGDGAGAVQTAVNHSVVTEDDLVGWLSSVFARADWEPEALVLVGSAEDLDGLLPVLEDALAVPVFSPDEAQLALARGAALACTQPAEVDAWDVGDWDGPAATSAGESSAQRVARVGPVALLAAGTVAFVASVSAAVALHLAPEPAQPRPAAESATQTPAPPVRPASPPAPPPPPPAVDEAPAIAPDAPAPVADEPAAEIAPPVDTPLPEVAPTDPALPVAPPPEAAPPLLDAPPPVPPAAVPPVPQERPGILQRIRDRLSGIGDNDVPAPAPAPPPAAPPPPAPPPPPLP</sequence>
<dbReference type="RefSeq" id="WP_183471674.1">
    <property type="nucleotide sequence ID" value="NZ_JACHVU010000011.1"/>
</dbReference>
<accession>A0A839Q9N9</accession>
<feature type="domain" description="DUF7159" evidence="2">
    <location>
        <begin position="2"/>
        <end position="232"/>
    </location>
</feature>
<feature type="region of interest" description="Disordered" evidence="1">
    <location>
        <begin position="288"/>
        <end position="433"/>
    </location>
</feature>
<gene>
    <name evidence="3" type="ORF">FHR72_004204</name>
</gene>
<comment type="caution">
    <text evidence="3">The sequence shown here is derived from an EMBL/GenBank/DDBJ whole genome shotgun (WGS) entry which is preliminary data.</text>
</comment>
<dbReference type="InterPro" id="IPR055583">
    <property type="entry name" value="DUF7159"/>
</dbReference>
<dbReference type="PRINTS" id="PR01217">
    <property type="entry name" value="PRICHEXTENSN"/>
</dbReference>
<keyword evidence="4" id="KW-1185">Reference proteome</keyword>
<evidence type="ECO:0000313" key="3">
    <source>
        <dbReference type="EMBL" id="MBB2992700.1"/>
    </source>
</evidence>
<evidence type="ECO:0000259" key="2">
    <source>
        <dbReference type="Pfam" id="PF23717"/>
    </source>
</evidence>
<proteinExistence type="predicted"/>
<evidence type="ECO:0000256" key="1">
    <source>
        <dbReference type="SAM" id="MobiDB-lite"/>
    </source>
</evidence>
<reference evidence="3 4" key="1">
    <citation type="submission" date="2020-08" db="EMBL/GenBank/DDBJ databases">
        <title>The Agave Microbiome: Exploring the role of microbial communities in plant adaptations to desert environments.</title>
        <authorList>
            <person name="Partida-Martinez L.P."/>
        </authorList>
    </citation>
    <scope>NUCLEOTIDE SEQUENCE [LARGE SCALE GENOMIC DNA]</scope>
    <source>
        <strain evidence="3 4">AT2.18</strain>
    </source>
</reference>
<dbReference type="AlphaFoldDB" id="A0A839Q9N9"/>
<feature type="compositionally biased region" description="Low complexity" evidence="1">
    <location>
        <begin position="288"/>
        <end position="297"/>
    </location>
</feature>
<feature type="compositionally biased region" description="Pro residues" evidence="1">
    <location>
        <begin position="412"/>
        <end position="433"/>
    </location>
</feature>
<dbReference type="Proteomes" id="UP000550501">
    <property type="component" value="Unassembled WGS sequence"/>
</dbReference>
<evidence type="ECO:0000313" key="4">
    <source>
        <dbReference type="Proteomes" id="UP000550501"/>
    </source>
</evidence>
<dbReference type="EMBL" id="JACHVU010000011">
    <property type="protein sequence ID" value="MBB2992700.1"/>
    <property type="molecule type" value="Genomic_DNA"/>
</dbReference>
<organism evidence="3 4">
    <name type="scientific">Mycolicibacterium iranicum</name>
    <name type="common">Mycobacterium iranicum</name>
    <dbReference type="NCBI Taxonomy" id="912594"/>
    <lineage>
        <taxon>Bacteria</taxon>
        <taxon>Bacillati</taxon>
        <taxon>Actinomycetota</taxon>
        <taxon>Actinomycetes</taxon>
        <taxon>Mycobacteriales</taxon>
        <taxon>Mycobacteriaceae</taxon>
        <taxon>Mycolicibacterium</taxon>
    </lineage>
</organism>
<name>A0A839Q9N9_MYCIR</name>
<feature type="compositionally biased region" description="Pro residues" evidence="1">
    <location>
        <begin position="301"/>
        <end position="319"/>
    </location>
</feature>
<feature type="compositionally biased region" description="Low complexity" evidence="1">
    <location>
        <begin position="320"/>
        <end position="345"/>
    </location>
</feature>
<protein>
    <recommendedName>
        <fullName evidence="2">DUF7159 domain-containing protein</fullName>
    </recommendedName>
</protein>
<feature type="compositionally biased region" description="Pro residues" evidence="1">
    <location>
        <begin position="361"/>
        <end position="389"/>
    </location>
</feature>